<dbReference type="Proteomes" id="UP000307440">
    <property type="component" value="Unassembled WGS sequence"/>
</dbReference>
<protein>
    <submittedName>
        <fullName evidence="1">Uncharacterized protein</fullName>
    </submittedName>
</protein>
<evidence type="ECO:0000313" key="2">
    <source>
        <dbReference type="Proteomes" id="UP000307440"/>
    </source>
</evidence>
<accession>A0A5C3KWX2</accession>
<dbReference type="EMBL" id="ML210195">
    <property type="protein sequence ID" value="TFK24745.1"/>
    <property type="molecule type" value="Genomic_DNA"/>
</dbReference>
<organism evidence="1 2">
    <name type="scientific">Coprinopsis marcescibilis</name>
    <name type="common">Agaric fungus</name>
    <name type="synonym">Psathyrella marcescibilis</name>
    <dbReference type="NCBI Taxonomy" id="230819"/>
    <lineage>
        <taxon>Eukaryota</taxon>
        <taxon>Fungi</taxon>
        <taxon>Dikarya</taxon>
        <taxon>Basidiomycota</taxon>
        <taxon>Agaricomycotina</taxon>
        <taxon>Agaricomycetes</taxon>
        <taxon>Agaricomycetidae</taxon>
        <taxon>Agaricales</taxon>
        <taxon>Agaricineae</taxon>
        <taxon>Psathyrellaceae</taxon>
        <taxon>Coprinopsis</taxon>
    </lineage>
</organism>
<keyword evidence="2" id="KW-1185">Reference proteome</keyword>
<reference evidence="1 2" key="1">
    <citation type="journal article" date="2019" name="Nat. Ecol. Evol.">
        <title>Megaphylogeny resolves global patterns of mushroom evolution.</title>
        <authorList>
            <person name="Varga T."/>
            <person name="Krizsan K."/>
            <person name="Foldi C."/>
            <person name="Dima B."/>
            <person name="Sanchez-Garcia M."/>
            <person name="Sanchez-Ramirez S."/>
            <person name="Szollosi G.J."/>
            <person name="Szarkandi J.G."/>
            <person name="Papp V."/>
            <person name="Albert L."/>
            <person name="Andreopoulos W."/>
            <person name="Angelini C."/>
            <person name="Antonin V."/>
            <person name="Barry K.W."/>
            <person name="Bougher N.L."/>
            <person name="Buchanan P."/>
            <person name="Buyck B."/>
            <person name="Bense V."/>
            <person name="Catcheside P."/>
            <person name="Chovatia M."/>
            <person name="Cooper J."/>
            <person name="Damon W."/>
            <person name="Desjardin D."/>
            <person name="Finy P."/>
            <person name="Geml J."/>
            <person name="Haridas S."/>
            <person name="Hughes K."/>
            <person name="Justo A."/>
            <person name="Karasinski D."/>
            <person name="Kautmanova I."/>
            <person name="Kiss B."/>
            <person name="Kocsube S."/>
            <person name="Kotiranta H."/>
            <person name="LaButti K.M."/>
            <person name="Lechner B.E."/>
            <person name="Liimatainen K."/>
            <person name="Lipzen A."/>
            <person name="Lukacs Z."/>
            <person name="Mihaltcheva S."/>
            <person name="Morgado L.N."/>
            <person name="Niskanen T."/>
            <person name="Noordeloos M.E."/>
            <person name="Ohm R.A."/>
            <person name="Ortiz-Santana B."/>
            <person name="Ovrebo C."/>
            <person name="Racz N."/>
            <person name="Riley R."/>
            <person name="Savchenko A."/>
            <person name="Shiryaev A."/>
            <person name="Soop K."/>
            <person name="Spirin V."/>
            <person name="Szebenyi C."/>
            <person name="Tomsovsky M."/>
            <person name="Tulloss R.E."/>
            <person name="Uehling J."/>
            <person name="Grigoriev I.V."/>
            <person name="Vagvolgyi C."/>
            <person name="Papp T."/>
            <person name="Martin F.M."/>
            <person name="Miettinen O."/>
            <person name="Hibbett D.S."/>
            <person name="Nagy L.G."/>
        </authorList>
    </citation>
    <scope>NUCLEOTIDE SEQUENCE [LARGE SCALE GENOMIC DNA]</scope>
    <source>
        <strain evidence="1 2">CBS 121175</strain>
    </source>
</reference>
<sequence length="94" mass="10594">MSPYPPHRLLDDLDSTNWLHGLRSSFDSLPPARAGDMSPTLPWLQPNHRNSRHTVVSKEGNFVSFVSVPRGHDIAYGVRERTRVQGANNRPQHG</sequence>
<evidence type="ECO:0000313" key="1">
    <source>
        <dbReference type="EMBL" id="TFK24745.1"/>
    </source>
</evidence>
<gene>
    <name evidence="1" type="ORF">FA15DRAFT_669200</name>
</gene>
<dbReference type="AlphaFoldDB" id="A0A5C3KWX2"/>
<name>A0A5C3KWX2_COPMA</name>
<proteinExistence type="predicted"/>